<dbReference type="OrthoDB" id="9802525at2"/>
<reference evidence="3 4" key="2">
    <citation type="journal article" date="2009" name="Proc. Natl. Acad. Sci. U.S.A.">
        <title>On the chimeric nature, thermophilic origin, and phylogenetic placement of the Thermotogales.</title>
        <authorList>
            <person name="Zhaxybayeva O."/>
            <person name="Swithers K.S."/>
            <person name="Lapierre P."/>
            <person name="Fournier G.P."/>
            <person name="Bickhart D.M."/>
            <person name="DeBoy R.T."/>
            <person name="Nelson K.E."/>
            <person name="Nesbo C.L."/>
            <person name="Doolittle W.F."/>
            <person name="Gogarten J.P."/>
            <person name="Noll K.M."/>
        </authorList>
    </citation>
    <scope>NUCLEOTIDE SEQUENCE [LARGE SCALE GENOMIC DNA]</scope>
    <source>
        <strain evidence="4">ATCC BAA-301 / DSM 14385 / NBRC 107922 / TMO</strain>
    </source>
</reference>
<sequence>MKVLHITNTYNNEILKDNPVIRKIISELSMYGIEQTVIIPVKRLFSGKGEYIFKRNHIQEHVVPVWGLPYGLLIDLKLCLSAKKIFKYAPPDCDLIHAHSFISDGYIAYRLSKSLGKPLIVSITATDVCEQLLFYPHLRILARKIYDQASSVISMSEALRSRFLKLLRIKDDAKTRVIPSGIEKERFENSSFKKPDARKFQLIFVGRLVKLKNLKRTIIAVKELICEGNELEFKIIGDGPMEKQLIDIVYDLGLQNHVKFLGKLDNDQVYQKIKESHSLIMCSVRETFGLVYIEALSQYRPVIYSKGVGVDGLFEKEVGIGCDPKNIESIKMAIKEIMDHYEYYLEQVISFNQEDYVNFTLENTARLYYKLYLETIRQTANNIKKVHKKGFSM</sequence>
<dbReference type="CAZy" id="GT4">
    <property type="family name" value="Glycosyltransferase Family 4"/>
</dbReference>
<dbReference type="Pfam" id="PF00534">
    <property type="entry name" value="Glycos_transf_1"/>
    <property type="match status" value="1"/>
</dbReference>
<dbReference type="AlphaFoldDB" id="A8F8G0"/>
<evidence type="ECO:0000313" key="4">
    <source>
        <dbReference type="Proteomes" id="UP000002016"/>
    </source>
</evidence>
<accession>A8F8G0</accession>
<evidence type="ECO:0000259" key="2">
    <source>
        <dbReference type="Pfam" id="PF13439"/>
    </source>
</evidence>
<dbReference type="InterPro" id="IPR050194">
    <property type="entry name" value="Glycosyltransferase_grp1"/>
</dbReference>
<protein>
    <submittedName>
        <fullName evidence="3">Glycosyl transferase group 1</fullName>
    </submittedName>
</protein>
<dbReference type="RefSeq" id="WP_012003920.1">
    <property type="nucleotide sequence ID" value="NC_009828.1"/>
</dbReference>
<dbReference type="HOGENOM" id="CLU_009583_2_4_0"/>
<dbReference type="Gene3D" id="3.40.50.2000">
    <property type="entry name" value="Glycogen Phosphorylase B"/>
    <property type="match status" value="2"/>
</dbReference>
<keyword evidence="4" id="KW-1185">Reference proteome</keyword>
<feature type="domain" description="Glycosyltransferase subfamily 4-like N-terminal" evidence="2">
    <location>
        <begin position="21"/>
        <end position="186"/>
    </location>
</feature>
<name>A8F8G0_PSELT</name>
<dbReference type="Pfam" id="PF13439">
    <property type="entry name" value="Glyco_transf_4"/>
    <property type="match status" value="1"/>
</dbReference>
<dbReference type="EMBL" id="CP000812">
    <property type="protein sequence ID" value="ABV34444.1"/>
    <property type="molecule type" value="Genomic_DNA"/>
</dbReference>
<dbReference type="SUPFAM" id="SSF53756">
    <property type="entry name" value="UDP-Glycosyltransferase/glycogen phosphorylase"/>
    <property type="match status" value="1"/>
</dbReference>
<dbReference type="Proteomes" id="UP000002016">
    <property type="component" value="Chromosome"/>
</dbReference>
<dbReference type="PANTHER" id="PTHR45947:SF3">
    <property type="entry name" value="SULFOQUINOVOSYL TRANSFERASE SQD2"/>
    <property type="match status" value="1"/>
</dbReference>
<dbReference type="GO" id="GO:0016757">
    <property type="term" value="F:glycosyltransferase activity"/>
    <property type="evidence" value="ECO:0007669"/>
    <property type="project" value="InterPro"/>
</dbReference>
<dbReference type="STRING" id="416591.Tlet_1890"/>
<evidence type="ECO:0000313" key="3">
    <source>
        <dbReference type="EMBL" id="ABV34444.1"/>
    </source>
</evidence>
<proteinExistence type="predicted"/>
<dbReference type="PANTHER" id="PTHR45947">
    <property type="entry name" value="SULFOQUINOVOSYL TRANSFERASE SQD2"/>
    <property type="match status" value="1"/>
</dbReference>
<gene>
    <name evidence="3" type="ordered locus">Tlet_1890</name>
</gene>
<dbReference type="InterPro" id="IPR028098">
    <property type="entry name" value="Glyco_trans_4-like_N"/>
</dbReference>
<organism evidence="3 4">
    <name type="scientific">Pseudothermotoga lettingae (strain ATCC BAA-301 / DSM 14385 / NBRC 107922 / TMO)</name>
    <name type="common">Thermotoga lettingae</name>
    <dbReference type="NCBI Taxonomy" id="416591"/>
    <lineage>
        <taxon>Bacteria</taxon>
        <taxon>Thermotogati</taxon>
        <taxon>Thermotogota</taxon>
        <taxon>Thermotogae</taxon>
        <taxon>Thermotogales</taxon>
        <taxon>Thermotogaceae</taxon>
        <taxon>Pseudothermotoga</taxon>
    </lineage>
</organism>
<reference evidence="3 4" key="1">
    <citation type="submission" date="2007-08" db="EMBL/GenBank/DDBJ databases">
        <title>Complete sequence of Thermotoga lettingae TMO.</title>
        <authorList>
            <consortium name="US DOE Joint Genome Institute"/>
            <person name="Copeland A."/>
            <person name="Lucas S."/>
            <person name="Lapidus A."/>
            <person name="Barry K."/>
            <person name="Glavina del Rio T."/>
            <person name="Dalin E."/>
            <person name="Tice H."/>
            <person name="Pitluck S."/>
            <person name="Foster B."/>
            <person name="Bruce D."/>
            <person name="Schmutz J."/>
            <person name="Larimer F."/>
            <person name="Land M."/>
            <person name="Hauser L."/>
            <person name="Kyrpides N."/>
            <person name="Mikhailova N."/>
            <person name="Nelson K."/>
            <person name="Gogarten J.P."/>
            <person name="Noll K."/>
            <person name="Richardson P."/>
        </authorList>
    </citation>
    <scope>NUCLEOTIDE SEQUENCE [LARGE SCALE GENOMIC DNA]</scope>
    <source>
        <strain evidence="4">ATCC BAA-301 / DSM 14385 / NBRC 107922 / TMO</strain>
    </source>
</reference>
<dbReference type="InterPro" id="IPR001296">
    <property type="entry name" value="Glyco_trans_1"/>
</dbReference>
<feature type="domain" description="Glycosyl transferase family 1" evidence="1">
    <location>
        <begin position="192"/>
        <end position="342"/>
    </location>
</feature>
<dbReference type="eggNOG" id="COG0438">
    <property type="taxonomic scope" value="Bacteria"/>
</dbReference>
<evidence type="ECO:0000259" key="1">
    <source>
        <dbReference type="Pfam" id="PF00534"/>
    </source>
</evidence>
<keyword evidence="3" id="KW-0808">Transferase</keyword>
<dbReference type="KEGG" id="tle:Tlet_1890"/>